<comment type="pathway">
    <text evidence="4">Carbohydrate degradation; 2-deoxy-D-ribose 1-phosphate degradation; D-glyceraldehyde 3-phosphate and acetaldehyde from 2-deoxy-alpha-D-ribose 1-phosphate: step 1/2.</text>
</comment>
<sequence>MSKFKRIFMIVTDGLGIGPDRDQKTFGDHGANTIRSASMVEEFKIDTWKKLGIGNITDLNGNYHVAKPLAYMAKVQEVSNAKDTLAGHWEMMGIKTLVPFPTFTETGFPEDLIAELSKAWDGRPIVGNKSASGTDIINELAHEEKERGAIIVYTSNDSVLQVCAHEEWTGLDNLYKYAKAAREICSSRPEWNVGRIIARPYVGDFGNFTRTFNRHDYANKPREMILNRLQEKGVEVISIGKINDIFVGQGITTHYPSEGDANGMDITIDLATKGGENKFIFTNLVQFDSHYGHRRNVRGFASNIATLDDKLGKLINAMNEDDLLIMTSDHGNDPLYPGFNHTREFLPATIFSKSFTKPKVLPNFEGLGTLGNIVARNFGVEIVSETGDDIFDKLI</sequence>
<comment type="catalytic activity">
    <reaction evidence="4">
        <text>alpha-D-ribose 1-phosphate = D-ribose 5-phosphate</text>
        <dbReference type="Rhea" id="RHEA:18793"/>
        <dbReference type="ChEBI" id="CHEBI:57720"/>
        <dbReference type="ChEBI" id="CHEBI:78346"/>
        <dbReference type="EC" id="5.4.2.7"/>
    </reaction>
</comment>
<dbReference type="NCBIfam" id="NF003766">
    <property type="entry name" value="PRK05362.1"/>
    <property type="match status" value="1"/>
</dbReference>
<dbReference type="AlphaFoldDB" id="A0A449ACV8"/>
<feature type="domain" description="Metalloenzyme" evidence="6">
    <location>
        <begin position="5"/>
        <end position="381"/>
    </location>
</feature>
<dbReference type="SUPFAM" id="SSF143856">
    <property type="entry name" value="DeoB insert domain-like"/>
    <property type="match status" value="1"/>
</dbReference>
<dbReference type="RefSeq" id="WP_129621080.1">
    <property type="nucleotide sequence ID" value="NZ_LR214972.1"/>
</dbReference>
<keyword evidence="4" id="KW-0963">Cytoplasm</keyword>
<comment type="cofactor">
    <cofactor evidence="4">
        <name>Mn(2+)</name>
        <dbReference type="ChEBI" id="CHEBI:29035"/>
    </cofactor>
    <text evidence="4">Binds 2 manganese ions.</text>
</comment>
<evidence type="ECO:0000256" key="5">
    <source>
        <dbReference type="NCBIfam" id="TIGR01696"/>
    </source>
</evidence>
<comment type="subcellular location">
    <subcellularLocation>
        <location evidence="4">Cytoplasm</location>
    </subcellularLocation>
</comment>
<organism evidence="7 8">
    <name type="scientific">Mycoplasmopsis bovirhinis</name>
    <dbReference type="NCBI Taxonomy" id="29553"/>
    <lineage>
        <taxon>Bacteria</taxon>
        <taxon>Bacillati</taxon>
        <taxon>Mycoplasmatota</taxon>
        <taxon>Mycoplasmoidales</taxon>
        <taxon>Metamycoplasmataceae</taxon>
        <taxon>Mycoplasmopsis</taxon>
    </lineage>
</organism>
<dbReference type="PANTHER" id="PTHR21110:SF0">
    <property type="entry name" value="PHOSPHOPENTOMUTASE"/>
    <property type="match status" value="1"/>
</dbReference>
<accession>A0A449ACV8</accession>
<dbReference type="InterPro" id="IPR017850">
    <property type="entry name" value="Alkaline_phosphatase_core_sf"/>
</dbReference>
<dbReference type="InterPro" id="IPR010045">
    <property type="entry name" value="DeoB"/>
</dbReference>
<dbReference type="Pfam" id="PF01676">
    <property type="entry name" value="Metalloenzyme"/>
    <property type="match status" value="1"/>
</dbReference>
<comment type="catalytic activity">
    <reaction evidence="4">
        <text>2-deoxy-alpha-D-ribose 1-phosphate = 2-deoxy-D-ribose 5-phosphate</text>
        <dbReference type="Rhea" id="RHEA:27658"/>
        <dbReference type="ChEBI" id="CHEBI:57259"/>
        <dbReference type="ChEBI" id="CHEBI:62877"/>
        <dbReference type="EC" id="5.4.2.7"/>
    </reaction>
</comment>
<evidence type="ECO:0000256" key="3">
    <source>
        <dbReference type="ARBA" id="ARBA00023211"/>
    </source>
</evidence>
<dbReference type="GO" id="GO:0005829">
    <property type="term" value="C:cytosol"/>
    <property type="evidence" value="ECO:0007669"/>
    <property type="project" value="TreeGrafter"/>
</dbReference>
<keyword evidence="3 4" id="KW-0464">Manganese</keyword>
<dbReference type="GO" id="GO:0000287">
    <property type="term" value="F:magnesium ion binding"/>
    <property type="evidence" value="ECO:0007669"/>
    <property type="project" value="UniProtKB-UniRule"/>
</dbReference>
<dbReference type="GO" id="GO:0006015">
    <property type="term" value="P:5-phosphoribose 1-diphosphate biosynthetic process"/>
    <property type="evidence" value="ECO:0007669"/>
    <property type="project" value="UniProtKB-UniPathway"/>
</dbReference>
<keyword evidence="2 4" id="KW-0479">Metal-binding</keyword>
<feature type="binding site" evidence="4">
    <location>
        <position position="293"/>
    </location>
    <ligand>
        <name>Mn(2+)</name>
        <dbReference type="ChEBI" id="CHEBI:29035"/>
        <label>2</label>
    </ligand>
</feature>
<evidence type="ECO:0000256" key="2">
    <source>
        <dbReference type="ARBA" id="ARBA00022723"/>
    </source>
</evidence>
<evidence type="ECO:0000256" key="1">
    <source>
        <dbReference type="ARBA" id="ARBA00010373"/>
    </source>
</evidence>
<dbReference type="GO" id="GO:0006018">
    <property type="term" value="P:2-deoxyribose 1-phosphate catabolic process"/>
    <property type="evidence" value="ECO:0007669"/>
    <property type="project" value="UniProtKB-UniRule"/>
</dbReference>
<feature type="binding site" evidence="4">
    <location>
        <position position="13"/>
    </location>
    <ligand>
        <name>Mn(2+)</name>
        <dbReference type="ChEBI" id="CHEBI:29035"/>
        <label>1</label>
    </ligand>
</feature>
<dbReference type="InterPro" id="IPR024052">
    <property type="entry name" value="Phosphopentomutase_DeoB_cap_sf"/>
</dbReference>
<evidence type="ECO:0000313" key="8">
    <source>
        <dbReference type="Proteomes" id="UP000289952"/>
    </source>
</evidence>
<proteinExistence type="inferred from homology"/>
<reference evidence="7 8" key="1">
    <citation type="submission" date="2019-01" db="EMBL/GenBank/DDBJ databases">
        <authorList>
            <consortium name="Pathogen Informatics"/>
        </authorList>
    </citation>
    <scope>NUCLEOTIDE SEQUENCE [LARGE SCALE GENOMIC DNA]</scope>
    <source>
        <strain evidence="7 8">NCTC10118</strain>
    </source>
</reference>
<dbReference type="OrthoDB" id="9769930at2"/>
<dbReference type="EMBL" id="LR214972">
    <property type="protein sequence ID" value="VEU62877.1"/>
    <property type="molecule type" value="Genomic_DNA"/>
</dbReference>
<dbReference type="SUPFAM" id="SSF53649">
    <property type="entry name" value="Alkaline phosphatase-like"/>
    <property type="match status" value="1"/>
</dbReference>
<dbReference type="PANTHER" id="PTHR21110">
    <property type="entry name" value="PHOSPHOPENTOMUTASE"/>
    <property type="match status" value="1"/>
</dbReference>
<feature type="binding site" evidence="4">
    <location>
        <position position="288"/>
    </location>
    <ligand>
        <name>Mn(2+)</name>
        <dbReference type="ChEBI" id="CHEBI:29035"/>
        <label>2</label>
    </ligand>
</feature>
<dbReference type="UniPathway" id="UPA00087">
    <property type="reaction ID" value="UER00173"/>
</dbReference>
<dbReference type="CDD" id="cd16009">
    <property type="entry name" value="PPM"/>
    <property type="match status" value="1"/>
</dbReference>
<dbReference type="Gene3D" id="3.40.720.10">
    <property type="entry name" value="Alkaline Phosphatase, subunit A"/>
    <property type="match status" value="1"/>
</dbReference>
<dbReference type="Gene3D" id="3.30.70.1250">
    <property type="entry name" value="Phosphopentomutase"/>
    <property type="match status" value="1"/>
</dbReference>
<comment type="function">
    <text evidence="4">Isomerase that catalyzes the conversion of deoxy-ribose 1-phosphate (dRib-1-P) and ribose 1-phosphate (Rib-1-P) to deoxy-ribose 5-phosphate (dRib-5-P) and ribose 5-phosphate (Rib-5-P), respectively.</text>
</comment>
<evidence type="ECO:0000259" key="6">
    <source>
        <dbReference type="Pfam" id="PF01676"/>
    </source>
</evidence>
<protein>
    <recommendedName>
        <fullName evidence="4 5">Phosphopentomutase</fullName>
        <ecNumber evidence="4 5">5.4.2.7</ecNumber>
    </recommendedName>
    <alternativeName>
        <fullName evidence="4">Phosphodeoxyribomutase</fullName>
    </alternativeName>
</protein>
<evidence type="ECO:0000256" key="4">
    <source>
        <dbReference type="HAMAP-Rule" id="MF_00740"/>
    </source>
</evidence>
<dbReference type="GO" id="GO:0043094">
    <property type="term" value="P:metabolic compound salvage"/>
    <property type="evidence" value="ECO:0007669"/>
    <property type="project" value="UniProtKB-UniRule"/>
</dbReference>
<dbReference type="Proteomes" id="UP000289952">
    <property type="component" value="Chromosome"/>
</dbReference>
<dbReference type="NCBIfam" id="TIGR01696">
    <property type="entry name" value="deoB"/>
    <property type="match status" value="1"/>
</dbReference>
<gene>
    <name evidence="4 7" type="primary">deoB</name>
    <name evidence="7" type="ORF">NCTC10118_00180</name>
</gene>
<dbReference type="GO" id="GO:0008973">
    <property type="term" value="F:phosphopentomutase activity"/>
    <property type="evidence" value="ECO:0007669"/>
    <property type="project" value="UniProtKB-UniRule"/>
</dbReference>
<dbReference type="PIRSF" id="PIRSF001491">
    <property type="entry name" value="Ppentomutase"/>
    <property type="match status" value="1"/>
</dbReference>
<keyword evidence="8" id="KW-1185">Reference proteome</keyword>
<dbReference type="HAMAP" id="MF_00740">
    <property type="entry name" value="Phosphopentomut"/>
    <property type="match status" value="1"/>
</dbReference>
<name>A0A449ACV8_9BACT</name>
<feature type="binding site" evidence="4">
    <location>
        <position position="341"/>
    </location>
    <ligand>
        <name>Mn(2+)</name>
        <dbReference type="ChEBI" id="CHEBI:29035"/>
        <label>2</label>
    </ligand>
</feature>
<dbReference type="GO" id="GO:0009117">
    <property type="term" value="P:nucleotide metabolic process"/>
    <property type="evidence" value="ECO:0007669"/>
    <property type="project" value="UniProtKB-UniRule"/>
</dbReference>
<dbReference type="GO" id="GO:0030145">
    <property type="term" value="F:manganese ion binding"/>
    <property type="evidence" value="ECO:0007669"/>
    <property type="project" value="UniProtKB-UniRule"/>
</dbReference>
<feature type="binding site" evidence="4">
    <location>
        <position position="329"/>
    </location>
    <ligand>
        <name>Mn(2+)</name>
        <dbReference type="ChEBI" id="CHEBI:29035"/>
        <label>1</label>
    </ligand>
</feature>
<evidence type="ECO:0000313" key="7">
    <source>
        <dbReference type="EMBL" id="VEU62877.1"/>
    </source>
</evidence>
<dbReference type="InterPro" id="IPR006124">
    <property type="entry name" value="Metalloenzyme"/>
</dbReference>
<comment type="similarity">
    <text evidence="1 4">Belongs to the phosphopentomutase family.</text>
</comment>
<dbReference type="EC" id="5.4.2.7" evidence="4 5"/>
<feature type="binding site" evidence="4">
    <location>
        <position position="330"/>
    </location>
    <ligand>
        <name>Mn(2+)</name>
        <dbReference type="ChEBI" id="CHEBI:29035"/>
        <label>1</label>
    </ligand>
</feature>
<keyword evidence="4 7" id="KW-0413">Isomerase</keyword>